<evidence type="ECO:0000256" key="1">
    <source>
        <dbReference type="ARBA" id="ARBA00006479"/>
    </source>
</evidence>
<accession>A0ABX7S6G9</accession>
<dbReference type="InterPro" id="IPR000600">
    <property type="entry name" value="ROK"/>
</dbReference>
<evidence type="ECO:0000313" key="2">
    <source>
        <dbReference type="EMBL" id="QTA37784.1"/>
    </source>
</evidence>
<dbReference type="InterPro" id="IPR036388">
    <property type="entry name" value="WH-like_DNA-bd_sf"/>
</dbReference>
<dbReference type="PANTHER" id="PTHR18964">
    <property type="entry name" value="ROK (REPRESSOR, ORF, KINASE) FAMILY"/>
    <property type="match status" value="1"/>
</dbReference>
<dbReference type="EMBL" id="CP071446">
    <property type="protein sequence ID" value="QTA37784.1"/>
    <property type="molecule type" value="Genomic_DNA"/>
</dbReference>
<dbReference type="RefSeq" id="WP_207566506.1">
    <property type="nucleotide sequence ID" value="NZ_CP071446.1"/>
</dbReference>
<dbReference type="Gene3D" id="1.10.10.10">
    <property type="entry name" value="Winged helix-like DNA-binding domain superfamily/Winged helix DNA-binding domain"/>
    <property type="match status" value="1"/>
</dbReference>
<organism evidence="2 3">
    <name type="scientific">Thermosipho ferrireducens</name>
    <dbReference type="NCBI Taxonomy" id="2571116"/>
    <lineage>
        <taxon>Bacteria</taxon>
        <taxon>Thermotogati</taxon>
        <taxon>Thermotogota</taxon>
        <taxon>Thermotogae</taxon>
        <taxon>Thermotogales</taxon>
        <taxon>Fervidobacteriaceae</taxon>
        <taxon>Thermosipho</taxon>
    </lineage>
</organism>
<dbReference type="InterPro" id="IPR043129">
    <property type="entry name" value="ATPase_NBD"/>
</dbReference>
<dbReference type="Gene3D" id="3.30.420.40">
    <property type="match status" value="2"/>
</dbReference>
<dbReference type="SUPFAM" id="SSF53067">
    <property type="entry name" value="Actin-like ATPase domain"/>
    <property type="match status" value="1"/>
</dbReference>
<dbReference type="Proteomes" id="UP000671862">
    <property type="component" value="Chromosome"/>
</dbReference>
<dbReference type="SUPFAM" id="SSF46785">
    <property type="entry name" value="Winged helix' DNA-binding domain"/>
    <property type="match status" value="1"/>
</dbReference>
<evidence type="ECO:0000313" key="3">
    <source>
        <dbReference type="Proteomes" id="UP000671862"/>
    </source>
</evidence>
<comment type="similarity">
    <text evidence="1">Belongs to the ROK (NagC/XylR) family.</text>
</comment>
<keyword evidence="3" id="KW-1185">Reference proteome</keyword>
<sequence length="372" mass="42280">MKLSNLKKILLNLAFRKSLYRNELGKELKVSPSTLTYLLNKLSSLKLIEIKSSETISMGRPKQIISLNPEKWNIIGIRIGREFINSTLFNGIFDVKEKISIRLTSSDMGNKRIGELLKQNLEKISKVPVNAVGLAFSGKVSFDTVNSHILKLENFNPKEIVKSVFPDSTVTILNDVEAIATEEFVLHGGQKILVINYGTGIGACFYESHGIYQKSERKVIDLGHFYAGGNEKCYCGRTGCFETVASDYAVLKKYKYRNLDIVHFILHQEDFEKDLEEIRHMYKYYRRKAEILYEETLNHLSVFLGNIVRLLEPDKVVICGEGTSPWFTQSLQKKIYAVSGLTLGIVHRGLENNIEYGSALDALREHILFTDL</sequence>
<gene>
    <name evidence="2" type="ORF">JYK00_08655</name>
</gene>
<dbReference type="PANTHER" id="PTHR18964:SF149">
    <property type="entry name" value="BIFUNCTIONAL UDP-N-ACETYLGLUCOSAMINE 2-EPIMERASE_N-ACETYLMANNOSAMINE KINASE"/>
    <property type="match status" value="1"/>
</dbReference>
<reference evidence="2 3" key="1">
    <citation type="submission" date="2021-03" db="EMBL/GenBank/DDBJ databases">
        <title>Thermosipho ferrireducens sp.nov., an anaerobic thermophilic iron-reducing bacterium isolated from a deep-sea hydrothermal sulfide deposits.</title>
        <authorList>
            <person name="Zeng X."/>
            <person name="Chen Y."/>
            <person name="Shao Z."/>
        </authorList>
    </citation>
    <scope>NUCLEOTIDE SEQUENCE [LARGE SCALE GENOMIC DNA]</scope>
    <source>
        <strain evidence="2 3">JL129W03</strain>
    </source>
</reference>
<dbReference type="Pfam" id="PF00480">
    <property type="entry name" value="ROK"/>
    <property type="match status" value="1"/>
</dbReference>
<name>A0ABX7S6G9_9BACT</name>
<protein>
    <submittedName>
        <fullName evidence="2">ROK family protein</fullName>
    </submittedName>
</protein>
<dbReference type="InterPro" id="IPR036390">
    <property type="entry name" value="WH_DNA-bd_sf"/>
</dbReference>
<proteinExistence type="inferred from homology"/>